<dbReference type="Gene3D" id="2.60.40.150">
    <property type="entry name" value="C2 domain"/>
    <property type="match status" value="1"/>
</dbReference>
<dbReference type="InterPro" id="IPR000008">
    <property type="entry name" value="C2_dom"/>
</dbReference>
<dbReference type="Proteomes" id="UP000683000">
    <property type="component" value="Unassembled WGS sequence"/>
</dbReference>
<evidence type="ECO:0000313" key="4">
    <source>
        <dbReference type="Proteomes" id="UP000683000"/>
    </source>
</evidence>
<comment type="caution">
    <text evidence="3">The sequence shown here is derived from an EMBL/GenBank/DDBJ whole genome shotgun (WGS) entry which is preliminary data.</text>
</comment>
<feature type="region of interest" description="Disordered" evidence="1">
    <location>
        <begin position="181"/>
        <end position="339"/>
    </location>
</feature>
<feature type="compositionally biased region" description="Polar residues" evidence="1">
    <location>
        <begin position="610"/>
        <end position="630"/>
    </location>
</feature>
<feature type="domain" description="C2" evidence="2">
    <location>
        <begin position="1"/>
        <end position="112"/>
    </location>
</feature>
<feature type="compositionally biased region" description="Basic and acidic residues" evidence="1">
    <location>
        <begin position="726"/>
        <end position="757"/>
    </location>
</feature>
<dbReference type="PANTHER" id="PTHR14383">
    <property type="entry name" value="SWAP-70 RECOMBINASE"/>
    <property type="match status" value="1"/>
</dbReference>
<keyword evidence="4" id="KW-1185">Reference proteome</keyword>
<proteinExistence type="predicted"/>
<evidence type="ECO:0000259" key="2">
    <source>
        <dbReference type="PROSITE" id="PS50004"/>
    </source>
</evidence>
<gene>
    <name evidence="3" type="ORF">JVT61DRAFT_6553</name>
</gene>
<name>A0A8I2YJC3_9AGAM</name>
<accession>A0A8I2YJC3</accession>
<feature type="compositionally biased region" description="Pro residues" evidence="1">
    <location>
        <begin position="409"/>
        <end position="422"/>
    </location>
</feature>
<organism evidence="3 4">
    <name type="scientific">Boletus reticuloceps</name>
    <dbReference type="NCBI Taxonomy" id="495285"/>
    <lineage>
        <taxon>Eukaryota</taxon>
        <taxon>Fungi</taxon>
        <taxon>Dikarya</taxon>
        <taxon>Basidiomycota</taxon>
        <taxon>Agaricomycotina</taxon>
        <taxon>Agaricomycetes</taxon>
        <taxon>Agaricomycetidae</taxon>
        <taxon>Boletales</taxon>
        <taxon>Boletineae</taxon>
        <taxon>Boletaceae</taxon>
        <taxon>Boletoideae</taxon>
        <taxon>Boletus</taxon>
    </lineage>
</organism>
<dbReference type="SUPFAM" id="SSF49562">
    <property type="entry name" value="C2 domain (Calcium/lipid-binding domain, CaLB)"/>
    <property type="match status" value="1"/>
</dbReference>
<feature type="compositionally biased region" description="Low complexity" evidence="1">
    <location>
        <begin position="631"/>
        <end position="659"/>
    </location>
</feature>
<evidence type="ECO:0000313" key="3">
    <source>
        <dbReference type="EMBL" id="KAG6373404.1"/>
    </source>
</evidence>
<feature type="compositionally biased region" description="Polar residues" evidence="1">
    <location>
        <begin position="524"/>
        <end position="544"/>
    </location>
</feature>
<dbReference type="PANTHER" id="PTHR14383:SF5">
    <property type="entry name" value="RUN DOMAIN-CONTAINING PROTEIN"/>
    <property type="match status" value="1"/>
</dbReference>
<feature type="compositionally biased region" description="Polar residues" evidence="1">
    <location>
        <begin position="386"/>
        <end position="397"/>
    </location>
</feature>
<dbReference type="SMART" id="SM00239">
    <property type="entry name" value="C2"/>
    <property type="match status" value="1"/>
</dbReference>
<feature type="compositionally biased region" description="Pro residues" evidence="1">
    <location>
        <begin position="597"/>
        <end position="609"/>
    </location>
</feature>
<feature type="region of interest" description="Disordered" evidence="1">
    <location>
        <begin position="711"/>
        <end position="856"/>
    </location>
</feature>
<feature type="compositionally biased region" description="Low complexity" evidence="1">
    <location>
        <begin position="575"/>
        <end position="593"/>
    </location>
</feature>
<feature type="compositionally biased region" description="Basic and acidic residues" evidence="1">
    <location>
        <begin position="790"/>
        <end position="850"/>
    </location>
</feature>
<feature type="compositionally biased region" description="Low complexity" evidence="1">
    <location>
        <begin position="183"/>
        <end position="201"/>
    </location>
</feature>
<feature type="compositionally biased region" description="Low complexity" evidence="1">
    <location>
        <begin position="552"/>
        <end position="567"/>
    </location>
</feature>
<feature type="compositionally biased region" description="Polar residues" evidence="1">
    <location>
        <begin position="210"/>
        <end position="221"/>
    </location>
</feature>
<dbReference type="AlphaFoldDB" id="A0A8I2YJC3"/>
<feature type="compositionally biased region" description="Polar residues" evidence="1">
    <location>
        <begin position="425"/>
        <end position="447"/>
    </location>
</feature>
<dbReference type="PROSITE" id="PS50004">
    <property type="entry name" value="C2"/>
    <property type="match status" value="1"/>
</dbReference>
<evidence type="ECO:0000256" key="1">
    <source>
        <dbReference type="SAM" id="MobiDB-lite"/>
    </source>
</evidence>
<feature type="compositionally biased region" description="Low complexity" evidence="1">
    <location>
        <begin position="463"/>
        <end position="519"/>
    </location>
</feature>
<reference evidence="3" key="1">
    <citation type="submission" date="2021-03" db="EMBL/GenBank/DDBJ databases">
        <title>Evolutionary innovations through gain and loss of genes in the ectomycorrhizal Boletales.</title>
        <authorList>
            <person name="Wu G."/>
            <person name="Miyauchi S."/>
            <person name="Morin E."/>
            <person name="Yang Z.-L."/>
            <person name="Xu J."/>
            <person name="Martin F.M."/>
        </authorList>
    </citation>
    <scope>NUCLEOTIDE SEQUENCE</scope>
    <source>
        <strain evidence="3">BR01</strain>
    </source>
</reference>
<feature type="region of interest" description="Disordered" evidence="1">
    <location>
        <begin position="386"/>
        <end position="682"/>
    </location>
</feature>
<sequence>MSQPKEIGTLVVVVLKAQHLHQPSFYKQDPYAQATLSGQIKRTKVDPKGGQRPMWDDELRFPVLADAGKDRVNRILEISCYKDEQRGDDILLGKGTVDIEETLKTGEFDGMQLTSGANGLLQLTTTVSMSLDWVSLETSAGPRGEVYLEMTFYANSPPPLTRRPSKLNPSDRLARPAAYFTQGRQSAPSSTSPSPQPGRSPATGEKNPIQLPSTHVSQIPSSLIPAHGGQSQASRQAPSKGGAPSVVATKHKDSLPPIPVNDPPDSDSGKNLVLPAALQTGGRSGPRPMPPQSRNRATSTDRLPPELLAGQLHRRAYSDTPTLAPPSFSQSRTPMQPYPPEITSMTGTRVGSAPSIVIEGCADDHPPLAFPTPFLSPPGPTQVYMQPNSQGYISAPTQGFPHTFSPFQEPIPPQSPYTPPGRPQQLYNVSPGVTSPPSLHQQYTQYPSGAPTPQPLSPQQTYPQPYSIAQPQQQQAQYPPQSQQRPPILQQPGSPPQQQQYVLPHQQQQYQPQLPYTQTPHPPNISQLYQQHNHPGLPQSSQALVASPPPQSLYSQTPQQPQQTFFAVPPPPPLVQSQTPQPYTPQPTYQPQSHVSLPPPPPPPPPPPLSSQSGRGLSTVSVTQPSQTLVPSSTSSQGSISPPISLPQSATPAATSTQPPTIPLPSQVVPNTAPVSSTEDFAGQGKVEEGQNMVNAIAAAEAGTALMEEVRGTPQDVAKAERRRKAAEEEARRRRAEEEAERRWQEELARIRARAEQEAADAAFARAQMEAEEAERRGQEEADLALVRQAQEEAEREERLAQERRQQEEADREVARREQAHEEELERRRQEERRQRMEEADRELARKLDMELNLGT</sequence>
<feature type="compositionally biased region" description="Polar residues" evidence="1">
    <location>
        <begin position="292"/>
        <end position="301"/>
    </location>
</feature>
<dbReference type="InterPro" id="IPR035892">
    <property type="entry name" value="C2_domain_sf"/>
</dbReference>
<dbReference type="OrthoDB" id="270970at2759"/>
<protein>
    <recommendedName>
        <fullName evidence="2">C2 domain-containing protein</fullName>
    </recommendedName>
</protein>
<dbReference type="Pfam" id="PF00168">
    <property type="entry name" value="C2"/>
    <property type="match status" value="1"/>
</dbReference>
<feature type="compositionally biased region" description="Polar residues" evidence="1">
    <location>
        <begin position="668"/>
        <end position="679"/>
    </location>
</feature>
<dbReference type="EMBL" id="JAGFBS010000022">
    <property type="protein sequence ID" value="KAG6373404.1"/>
    <property type="molecule type" value="Genomic_DNA"/>
</dbReference>